<gene>
    <name evidence="2" type="ORF">FRZ00_07355</name>
</gene>
<organism evidence="2 3">
    <name type="scientific">Streptomyces mobaraensis</name>
    <name type="common">Streptoverticillium mobaraense</name>
    <dbReference type="NCBI Taxonomy" id="35621"/>
    <lineage>
        <taxon>Bacteria</taxon>
        <taxon>Bacillati</taxon>
        <taxon>Actinomycetota</taxon>
        <taxon>Actinomycetes</taxon>
        <taxon>Kitasatosporales</taxon>
        <taxon>Streptomycetaceae</taxon>
        <taxon>Streptomyces</taxon>
    </lineage>
</organism>
<protein>
    <recommendedName>
        <fullName evidence="1">DUF6879 domain-containing protein</fullName>
    </recommendedName>
</protein>
<dbReference type="AlphaFoldDB" id="A0A5N5WC73"/>
<accession>A0A5N5WC73</accession>
<dbReference type="Pfam" id="PF21806">
    <property type="entry name" value="DUF6879"/>
    <property type="match status" value="1"/>
</dbReference>
<feature type="domain" description="DUF6879" evidence="1">
    <location>
        <begin position="6"/>
        <end position="168"/>
    </location>
</feature>
<sequence length="175" mass="21009">MLLDGEEWEARFIGFRSEAWRLETLPVYRVPQEEEEIRQFLAGERIDPHAYSDEYTDDLKRVRREGKTKGRVHIVTRPLSEYLRYEFMYYEPHVWAGEDIRIMDVTDRENPLADVQDFWMFDRSEVVLMHYASDGTQIGRELYEGDPEPYREYQRIALAESVPFEEYVKGLDVRT</sequence>
<evidence type="ECO:0000259" key="1">
    <source>
        <dbReference type="Pfam" id="PF21806"/>
    </source>
</evidence>
<keyword evidence="3" id="KW-1185">Reference proteome</keyword>
<dbReference type="InterPro" id="IPR049244">
    <property type="entry name" value="DUF6879"/>
</dbReference>
<evidence type="ECO:0000313" key="2">
    <source>
        <dbReference type="EMBL" id="KAB7849233.1"/>
    </source>
</evidence>
<dbReference type="OrthoDB" id="3821358at2"/>
<dbReference type="RefSeq" id="WP_152262888.1">
    <property type="nucleotide sequence ID" value="NZ_VOKX01000010.1"/>
</dbReference>
<evidence type="ECO:0000313" key="3">
    <source>
        <dbReference type="Proteomes" id="UP000327000"/>
    </source>
</evidence>
<dbReference type="Proteomes" id="UP000327000">
    <property type="component" value="Unassembled WGS sequence"/>
</dbReference>
<dbReference type="EMBL" id="VOKX01000010">
    <property type="protein sequence ID" value="KAB7849233.1"/>
    <property type="molecule type" value="Genomic_DNA"/>
</dbReference>
<reference evidence="2 3" key="1">
    <citation type="journal article" date="2019" name="Microb. Cell Fact.">
        <title>Exploring novel herbicidin analogues by transcriptional regulator overexpression and MS/MS molecular networking.</title>
        <authorList>
            <person name="Shi Y."/>
            <person name="Gu R."/>
            <person name="Li Y."/>
            <person name="Wang X."/>
            <person name="Ren W."/>
            <person name="Li X."/>
            <person name="Wang L."/>
            <person name="Xie Y."/>
            <person name="Hong B."/>
        </authorList>
    </citation>
    <scope>NUCLEOTIDE SEQUENCE [LARGE SCALE GENOMIC DNA]</scope>
    <source>
        <strain evidence="2 3">US-43</strain>
    </source>
</reference>
<comment type="caution">
    <text evidence="2">The sequence shown here is derived from an EMBL/GenBank/DDBJ whole genome shotgun (WGS) entry which is preliminary data.</text>
</comment>
<proteinExistence type="predicted"/>
<name>A0A5N5WC73_STRMB</name>